<dbReference type="STRING" id="702745.SAMN05421818_1408"/>
<sequence length="166" mass="19584">MKKANLQVLHSFLSPLEYTAILSDTRETIDDNLFLDFLLDQNIILKVDQNSQHLDIDILNFIMKRLDCRGKALDIDPKKLHKKVITAIRKEKITKEEAIPYIIKNIKKKLDKDFLICRLERFDNDALYLGVLKKKEYKKLSKMELTYGEFFKYGKQKSQDNESNVE</sequence>
<protein>
    <submittedName>
        <fullName evidence="1">Uncharacterized protein</fullName>
    </submittedName>
</protein>
<name>A0A1G8H3S5_9FLAO</name>
<dbReference type="Proteomes" id="UP000243588">
    <property type="component" value="Unassembled WGS sequence"/>
</dbReference>
<evidence type="ECO:0000313" key="2">
    <source>
        <dbReference type="Proteomes" id="UP000243588"/>
    </source>
</evidence>
<dbReference type="AlphaFoldDB" id="A0A1G8H3S5"/>
<dbReference type="EMBL" id="FNDQ01000040">
    <property type="protein sequence ID" value="SDI01253.1"/>
    <property type="molecule type" value="Genomic_DNA"/>
</dbReference>
<gene>
    <name evidence="1" type="ORF">SAMN05421818_1408</name>
</gene>
<dbReference type="RefSeq" id="WP_090410503.1">
    <property type="nucleotide sequence ID" value="NZ_FNDQ01000040.1"/>
</dbReference>
<organism evidence="1 2">
    <name type="scientific">Myroides phaeus</name>
    <dbReference type="NCBI Taxonomy" id="702745"/>
    <lineage>
        <taxon>Bacteria</taxon>
        <taxon>Pseudomonadati</taxon>
        <taxon>Bacteroidota</taxon>
        <taxon>Flavobacteriia</taxon>
        <taxon>Flavobacteriales</taxon>
        <taxon>Flavobacteriaceae</taxon>
        <taxon>Myroides</taxon>
    </lineage>
</organism>
<accession>A0A1G8H3S5</accession>
<keyword evidence="2" id="KW-1185">Reference proteome</keyword>
<proteinExistence type="predicted"/>
<evidence type="ECO:0000313" key="1">
    <source>
        <dbReference type="EMBL" id="SDI01253.1"/>
    </source>
</evidence>
<reference evidence="2" key="1">
    <citation type="submission" date="2016-10" db="EMBL/GenBank/DDBJ databases">
        <authorList>
            <person name="Varghese N."/>
            <person name="Submissions S."/>
        </authorList>
    </citation>
    <scope>NUCLEOTIDE SEQUENCE [LARGE SCALE GENOMIC DNA]</scope>
    <source>
        <strain evidence="2">DSM 23313</strain>
    </source>
</reference>